<proteinExistence type="predicted"/>
<reference evidence="1" key="1">
    <citation type="submission" date="2021-06" db="EMBL/GenBank/DDBJ databases">
        <authorList>
            <person name="Kallberg Y."/>
            <person name="Tangrot J."/>
            <person name="Rosling A."/>
        </authorList>
    </citation>
    <scope>NUCLEOTIDE SEQUENCE</scope>
    <source>
        <strain evidence="1">IL203A</strain>
    </source>
</reference>
<protein>
    <submittedName>
        <fullName evidence="1">4012_t:CDS:1</fullName>
    </submittedName>
</protein>
<accession>A0ACA9QFJ7</accession>
<evidence type="ECO:0000313" key="2">
    <source>
        <dbReference type="Proteomes" id="UP000789702"/>
    </source>
</evidence>
<name>A0ACA9QFJ7_9GLOM</name>
<feature type="non-terminal residue" evidence="1">
    <location>
        <position position="1"/>
    </location>
</feature>
<gene>
    <name evidence="1" type="ORF">DHETER_LOCUS14626</name>
</gene>
<comment type="caution">
    <text evidence="1">The sequence shown here is derived from an EMBL/GenBank/DDBJ whole genome shotgun (WGS) entry which is preliminary data.</text>
</comment>
<keyword evidence="2" id="KW-1185">Reference proteome</keyword>
<dbReference type="Proteomes" id="UP000789702">
    <property type="component" value="Unassembled WGS sequence"/>
</dbReference>
<sequence>SKSWIKDLALSPGLKDLILNPELRSLVHKSKSRTLEDTIDVLIILKKYLYNRKQT</sequence>
<dbReference type="EMBL" id="CAJVPU010046064">
    <property type="protein sequence ID" value="CAG8750856.1"/>
    <property type="molecule type" value="Genomic_DNA"/>
</dbReference>
<organism evidence="1 2">
    <name type="scientific">Dentiscutata heterogama</name>
    <dbReference type="NCBI Taxonomy" id="1316150"/>
    <lineage>
        <taxon>Eukaryota</taxon>
        <taxon>Fungi</taxon>
        <taxon>Fungi incertae sedis</taxon>
        <taxon>Mucoromycota</taxon>
        <taxon>Glomeromycotina</taxon>
        <taxon>Glomeromycetes</taxon>
        <taxon>Diversisporales</taxon>
        <taxon>Gigasporaceae</taxon>
        <taxon>Dentiscutata</taxon>
    </lineage>
</organism>
<feature type="non-terminal residue" evidence="1">
    <location>
        <position position="55"/>
    </location>
</feature>
<evidence type="ECO:0000313" key="1">
    <source>
        <dbReference type="EMBL" id="CAG8750856.1"/>
    </source>
</evidence>